<dbReference type="Proteomes" id="UP001057877">
    <property type="component" value="Chromosome"/>
</dbReference>
<accession>A0ABY5SFZ0</accession>
<gene>
    <name evidence="2" type="ORF">L1F29_04895</name>
</gene>
<protein>
    <submittedName>
        <fullName evidence="2">Uncharacterized protein</fullName>
    </submittedName>
</protein>
<evidence type="ECO:0000256" key="1">
    <source>
        <dbReference type="SAM" id="MobiDB-lite"/>
    </source>
</evidence>
<keyword evidence="3" id="KW-1185">Reference proteome</keyword>
<dbReference type="EMBL" id="CP091430">
    <property type="protein sequence ID" value="UVI31183.1"/>
    <property type="molecule type" value="Genomic_DNA"/>
</dbReference>
<evidence type="ECO:0000313" key="3">
    <source>
        <dbReference type="Proteomes" id="UP001057877"/>
    </source>
</evidence>
<organism evidence="2 3">
    <name type="scientific">Paenibacillus spongiae</name>
    <dbReference type="NCBI Taxonomy" id="2909671"/>
    <lineage>
        <taxon>Bacteria</taxon>
        <taxon>Bacillati</taxon>
        <taxon>Bacillota</taxon>
        <taxon>Bacilli</taxon>
        <taxon>Bacillales</taxon>
        <taxon>Paenibacillaceae</taxon>
        <taxon>Paenibacillus</taxon>
    </lineage>
</organism>
<evidence type="ECO:0000313" key="2">
    <source>
        <dbReference type="EMBL" id="UVI31183.1"/>
    </source>
</evidence>
<feature type="region of interest" description="Disordered" evidence="1">
    <location>
        <begin position="74"/>
        <end position="98"/>
    </location>
</feature>
<sequence length="98" mass="11184">MSDKYFYIAVPEGQFQEAKHAFYEAPSSYLKVYNGDHIRQLEVQITELQNLAEERGKALEFYADKENWELPSFGRGHSPVVSDRGQSARQALGKEESA</sequence>
<reference evidence="2" key="1">
    <citation type="submission" date="2022-01" db="EMBL/GenBank/DDBJ databases">
        <title>Paenibacillus spongiae sp. nov., isolated from marine sponge.</title>
        <authorList>
            <person name="Li Z."/>
            <person name="Zhang M."/>
        </authorList>
    </citation>
    <scope>NUCLEOTIDE SEQUENCE</scope>
    <source>
        <strain evidence="2">PHS-Z3</strain>
    </source>
</reference>
<proteinExistence type="predicted"/>
<dbReference type="RefSeq" id="WP_258387246.1">
    <property type="nucleotide sequence ID" value="NZ_CP091430.1"/>
</dbReference>
<name>A0ABY5SFZ0_9BACL</name>